<feature type="compositionally biased region" description="Polar residues" evidence="5">
    <location>
        <begin position="296"/>
        <end position="305"/>
    </location>
</feature>
<dbReference type="SUPFAM" id="SSF46774">
    <property type="entry name" value="ARID-like"/>
    <property type="match status" value="1"/>
</dbReference>
<evidence type="ECO:0000259" key="6">
    <source>
        <dbReference type="PROSITE" id="PS51011"/>
    </source>
</evidence>
<evidence type="ECO:0000256" key="4">
    <source>
        <dbReference type="ARBA" id="ARBA00023242"/>
    </source>
</evidence>
<dbReference type="InParanoid" id="E2A525"/>
<proteinExistence type="predicted"/>
<dbReference type="PANTHER" id="PTHR15348:SF0">
    <property type="entry name" value="PROTEIN DEAD RINGER"/>
    <property type="match status" value="1"/>
</dbReference>
<gene>
    <name evidence="8" type="ORF">EAG_07684</name>
</gene>
<reference evidence="8 9" key="1">
    <citation type="journal article" date="2010" name="Science">
        <title>Genomic comparison of the ants Camponotus floridanus and Harpegnathos saltator.</title>
        <authorList>
            <person name="Bonasio R."/>
            <person name="Zhang G."/>
            <person name="Ye C."/>
            <person name="Mutti N.S."/>
            <person name="Fang X."/>
            <person name="Qin N."/>
            <person name="Donahue G."/>
            <person name="Yang P."/>
            <person name="Li Q."/>
            <person name="Li C."/>
            <person name="Zhang P."/>
            <person name="Huang Z."/>
            <person name="Berger S.L."/>
            <person name="Reinberg D."/>
            <person name="Wang J."/>
            <person name="Liebig J."/>
        </authorList>
    </citation>
    <scope>NUCLEOTIDE SEQUENCE [LARGE SCALE GENOMIC DNA]</scope>
    <source>
        <strain evidence="9">C129</strain>
    </source>
</reference>
<feature type="region of interest" description="Disordered" evidence="5">
    <location>
        <begin position="168"/>
        <end position="192"/>
    </location>
</feature>
<dbReference type="PANTHER" id="PTHR15348">
    <property type="entry name" value="AT-RICH INTERACTIVE DOMAIN-CONTAINING PROTEIN ARID DOMAIN- CONTAINING PROTEIN DEAD RINGER PROTEIN B-CELL REGULATOR OF IGH TRANSCRIPTION BRIGHT"/>
    <property type="match status" value="1"/>
</dbReference>
<dbReference type="AlphaFoldDB" id="E2A525"/>
<dbReference type="SMART" id="SM01014">
    <property type="entry name" value="ARID"/>
    <property type="match status" value="1"/>
</dbReference>
<feature type="domain" description="REKLES" evidence="7">
    <location>
        <begin position="243"/>
        <end position="341"/>
    </location>
</feature>
<feature type="compositionally biased region" description="Polar residues" evidence="5">
    <location>
        <begin position="276"/>
        <end position="287"/>
    </location>
</feature>
<dbReference type="PROSITE" id="PS51486">
    <property type="entry name" value="REKLES"/>
    <property type="match status" value="1"/>
</dbReference>
<accession>E2A525</accession>
<keyword evidence="2" id="KW-0238">DNA-binding</keyword>
<evidence type="ECO:0000259" key="7">
    <source>
        <dbReference type="PROSITE" id="PS51486"/>
    </source>
</evidence>
<evidence type="ECO:0000256" key="1">
    <source>
        <dbReference type="ARBA" id="ARBA00023015"/>
    </source>
</evidence>
<keyword evidence="9" id="KW-1185">Reference proteome</keyword>
<feature type="region of interest" description="Disordered" evidence="5">
    <location>
        <begin position="245"/>
        <end position="305"/>
    </location>
</feature>
<keyword evidence="4" id="KW-0539">Nucleus</keyword>
<keyword evidence="3" id="KW-0804">Transcription</keyword>
<feature type="compositionally biased region" description="Low complexity" evidence="5">
    <location>
        <begin position="219"/>
        <end position="235"/>
    </location>
</feature>
<evidence type="ECO:0000256" key="3">
    <source>
        <dbReference type="ARBA" id="ARBA00023163"/>
    </source>
</evidence>
<dbReference type="InterPro" id="IPR045147">
    <property type="entry name" value="ARI3A/B/C"/>
</dbReference>
<dbReference type="EMBL" id="GL436794">
    <property type="protein sequence ID" value="EFN71456.1"/>
    <property type="molecule type" value="Genomic_DNA"/>
</dbReference>
<evidence type="ECO:0000313" key="9">
    <source>
        <dbReference type="Proteomes" id="UP000000311"/>
    </source>
</evidence>
<dbReference type="GO" id="GO:0003677">
    <property type="term" value="F:DNA binding"/>
    <property type="evidence" value="ECO:0007669"/>
    <property type="project" value="UniProtKB-KW"/>
</dbReference>
<feature type="compositionally biased region" description="Low complexity" evidence="5">
    <location>
        <begin position="252"/>
        <end position="267"/>
    </location>
</feature>
<dbReference type="InterPro" id="IPR001606">
    <property type="entry name" value="ARID_dom"/>
</dbReference>
<dbReference type="OMA" id="SIPSEYM"/>
<dbReference type="STRING" id="104421.E2A525"/>
<feature type="region of interest" description="Disordered" evidence="5">
    <location>
        <begin position="219"/>
        <end position="238"/>
    </location>
</feature>
<dbReference type="Proteomes" id="UP000000311">
    <property type="component" value="Unassembled WGS sequence"/>
</dbReference>
<keyword evidence="1" id="KW-0805">Transcription regulation</keyword>
<dbReference type="PROSITE" id="PS51011">
    <property type="entry name" value="ARID"/>
    <property type="match status" value="1"/>
</dbReference>
<dbReference type="InterPro" id="IPR023334">
    <property type="entry name" value="REKLES_domain"/>
</dbReference>
<dbReference type="GO" id="GO:0005634">
    <property type="term" value="C:nucleus"/>
    <property type="evidence" value="ECO:0007669"/>
    <property type="project" value="TreeGrafter"/>
</dbReference>
<evidence type="ECO:0000256" key="5">
    <source>
        <dbReference type="SAM" id="MobiDB-lite"/>
    </source>
</evidence>
<protein>
    <submittedName>
        <fullName evidence="8">Protein dead ringer</fullName>
    </submittedName>
</protein>
<organism evidence="9">
    <name type="scientific">Camponotus floridanus</name>
    <name type="common">Florida carpenter ant</name>
    <dbReference type="NCBI Taxonomy" id="104421"/>
    <lineage>
        <taxon>Eukaryota</taxon>
        <taxon>Metazoa</taxon>
        <taxon>Ecdysozoa</taxon>
        <taxon>Arthropoda</taxon>
        <taxon>Hexapoda</taxon>
        <taxon>Insecta</taxon>
        <taxon>Pterygota</taxon>
        <taxon>Neoptera</taxon>
        <taxon>Endopterygota</taxon>
        <taxon>Hymenoptera</taxon>
        <taxon>Apocrita</taxon>
        <taxon>Aculeata</taxon>
        <taxon>Formicoidea</taxon>
        <taxon>Formicidae</taxon>
        <taxon>Formicinae</taxon>
        <taxon>Camponotus</taxon>
    </lineage>
</organism>
<dbReference type="Gene3D" id="1.10.150.60">
    <property type="entry name" value="ARID DNA-binding domain"/>
    <property type="match status" value="1"/>
</dbReference>
<feature type="region of interest" description="Disordered" evidence="5">
    <location>
        <begin position="135"/>
        <end position="156"/>
    </location>
</feature>
<dbReference type="Pfam" id="PF01388">
    <property type="entry name" value="ARID"/>
    <property type="match status" value="1"/>
</dbReference>
<dbReference type="OrthoDB" id="10044343at2759"/>
<dbReference type="SMART" id="SM00501">
    <property type="entry name" value="BRIGHT"/>
    <property type="match status" value="1"/>
</dbReference>
<dbReference type="GO" id="GO:0006357">
    <property type="term" value="P:regulation of transcription by RNA polymerase II"/>
    <property type="evidence" value="ECO:0007669"/>
    <property type="project" value="InterPro"/>
</dbReference>
<sequence>MAKSVLDLYELYKLVVTRGGLVEVINKKLWQEIIKGLRLPASITSAAFTLRTQYMKYLYPYEQQKENLSTQEQLQTAIETNRRESRRGNYTTYATNNESMVARSQHNSLSNTLSQLPLGLPLAIGQMDIGAQSPFVNGHPQHHPHNPQHLPPNLSSNFTEYMKRLQEQKPTTNNSIGQQQSGGTPISPSTTDTFNALELSRNLWQMSYNNKIYSGIQPSYSSTPSESPSVPTNSPEQEKALDLANSAHRSDPVSSPSASRSVSSPPSGNMKRNQDATDLSPSTSTKRVFSDEENLSESTPNSMRVMQTVTVRDNGQRELMISVELNGVTYEGVLPAKNDDASSTSSNSNTIKRSRNSES</sequence>
<dbReference type="InterPro" id="IPR036431">
    <property type="entry name" value="ARID_dom_sf"/>
</dbReference>
<feature type="compositionally biased region" description="Low complexity" evidence="5">
    <location>
        <begin position="341"/>
        <end position="351"/>
    </location>
</feature>
<feature type="region of interest" description="Disordered" evidence="5">
    <location>
        <begin position="334"/>
        <end position="359"/>
    </location>
</feature>
<evidence type="ECO:0000256" key="2">
    <source>
        <dbReference type="ARBA" id="ARBA00023125"/>
    </source>
</evidence>
<evidence type="ECO:0000313" key="8">
    <source>
        <dbReference type="EMBL" id="EFN71456.1"/>
    </source>
</evidence>
<name>E2A525_CAMFO</name>
<feature type="domain" description="ARID" evidence="6">
    <location>
        <begin position="1"/>
        <end position="66"/>
    </location>
</feature>